<dbReference type="PANTHER" id="PTHR24126:SF14">
    <property type="entry name" value="ANK_REP_REGION DOMAIN-CONTAINING PROTEIN"/>
    <property type="match status" value="1"/>
</dbReference>
<dbReference type="SUPFAM" id="SSF48403">
    <property type="entry name" value="Ankyrin repeat"/>
    <property type="match status" value="2"/>
</dbReference>
<evidence type="ECO:0000256" key="3">
    <source>
        <dbReference type="PROSITE-ProRule" id="PRU00023"/>
    </source>
</evidence>
<dbReference type="EMBL" id="NKCL01000030">
    <property type="protein sequence ID" value="RSL87614.1"/>
    <property type="molecule type" value="Genomic_DNA"/>
</dbReference>
<evidence type="ECO:0000256" key="2">
    <source>
        <dbReference type="ARBA" id="ARBA00023043"/>
    </source>
</evidence>
<dbReference type="InterPro" id="IPR036770">
    <property type="entry name" value="Ankyrin_rpt-contain_sf"/>
</dbReference>
<reference evidence="4 5" key="1">
    <citation type="submission" date="2017-06" db="EMBL/GenBank/DDBJ databases">
        <title>Comparative genomic analysis of Ambrosia Fusariam Clade fungi.</title>
        <authorList>
            <person name="Stajich J.E."/>
            <person name="Carrillo J."/>
            <person name="Kijimoto T."/>
            <person name="Eskalen A."/>
            <person name="O'Donnell K."/>
            <person name="Kasson M."/>
        </authorList>
    </citation>
    <scope>NUCLEOTIDE SEQUENCE [LARGE SCALE GENOMIC DNA]</scope>
    <source>
        <strain evidence="4 5">NRRL62606</strain>
    </source>
</reference>
<proteinExistence type="predicted"/>
<keyword evidence="1" id="KW-0677">Repeat</keyword>
<feature type="repeat" description="ANK" evidence="3">
    <location>
        <begin position="23"/>
        <end position="55"/>
    </location>
</feature>
<feature type="repeat" description="ANK" evidence="3">
    <location>
        <begin position="262"/>
        <end position="294"/>
    </location>
</feature>
<name>A0A428SCZ2_9HYPO</name>
<feature type="repeat" description="ANK" evidence="3">
    <location>
        <begin position="156"/>
        <end position="188"/>
    </location>
</feature>
<dbReference type="Gene3D" id="1.25.40.20">
    <property type="entry name" value="Ankyrin repeat-containing domain"/>
    <property type="match status" value="2"/>
</dbReference>
<dbReference type="PROSITE" id="PS50088">
    <property type="entry name" value="ANK_REPEAT"/>
    <property type="match status" value="6"/>
</dbReference>
<dbReference type="PANTHER" id="PTHR24126">
    <property type="entry name" value="ANKYRIN REPEAT, PH AND SEC7 DOMAIN CONTAINING PROTEIN SECG-RELATED"/>
    <property type="match status" value="1"/>
</dbReference>
<protein>
    <submittedName>
        <fullName evidence="4">Uncharacterized protein</fullName>
    </submittedName>
</protein>
<feature type="repeat" description="ANK" evidence="3">
    <location>
        <begin position="89"/>
        <end position="112"/>
    </location>
</feature>
<gene>
    <name evidence="4" type="ORF">CEP51_002172</name>
</gene>
<keyword evidence="2 3" id="KW-0040">ANK repeat</keyword>
<keyword evidence="5" id="KW-1185">Reference proteome</keyword>
<dbReference type="Pfam" id="PF00023">
    <property type="entry name" value="Ank"/>
    <property type="match status" value="3"/>
</dbReference>
<evidence type="ECO:0000313" key="5">
    <source>
        <dbReference type="Proteomes" id="UP000287972"/>
    </source>
</evidence>
<evidence type="ECO:0000313" key="4">
    <source>
        <dbReference type="EMBL" id="RSL87614.1"/>
    </source>
</evidence>
<feature type="repeat" description="ANK" evidence="3">
    <location>
        <begin position="404"/>
        <end position="436"/>
    </location>
</feature>
<organism evidence="4 5">
    <name type="scientific">Fusarium floridanum</name>
    <dbReference type="NCBI Taxonomy" id="1325733"/>
    <lineage>
        <taxon>Eukaryota</taxon>
        <taxon>Fungi</taxon>
        <taxon>Dikarya</taxon>
        <taxon>Ascomycota</taxon>
        <taxon>Pezizomycotina</taxon>
        <taxon>Sordariomycetes</taxon>
        <taxon>Hypocreomycetidae</taxon>
        <taxon>Hypocreales</taxon>
        <taxon>Nectriaceae</taxon>
        <taxon>Fusarium</taxon>
        <taxon>Fusarium solani species complex</taxon>
    </lineage>
</organism>
<dbReference type="Pfam" id="PF12796">
    <property type="entry name" value="Ank_2"/>
    <property type="match status" value="2"/>
</dbReference>
<comment type="caution">
    <text evidence="4">The sequence shown here is derived from an EMBL/GenBank/DDBJ whole genome shotgun (WGS) entry which is preliminary data.</text>
</comment>
<dbReference type="AlphaFoldDB" id="A0A428SCZ2"/>
<dbReference type="PROSITE" id="PS50297">
    <property type="entry name" value="ANK_REP_REGION"/>
    <property type="match status" value="6"/>
</dbReference>
<dbReference type="SMART" id="SM00248">
    <property type="entry name" value="ANK"/>
    <property type="match status" value="9"/>
</dbReference>
<dbReference type="Proteomes" id="UP000287972">
    <property type="component" value="Unassembled WGS sequence"/>
</dbReference>
<feature type="repeat" description="ANK" evidence="3">
    <location>
        <begin position="189"/>
        <end position="221"/>
    </location>
</feature>
<accession>A0A428SCZ2</accession>
<sequence>MSRSMISSVPLEQQALLDAQDISNWSPLHWAAARANVELAKRLLELGADKTLRDFGGFTAVHYACQSGCPKMIRLFIEKEVALDTQATDGTFPMHLAVETGNHNVVKILLENKNGTAADQRPRDFDGRMPVHYAAAGGHALIVRMLKADIDAQDNSGWTALHMAALAEKKFLIKMLYELSADGEVKDKMGRTPLVLACSEGRWGAVGELVNAGAKVDEKDSDGMTVFHHLAIKGASSALISTIVEGLDGTDIRRLINSQDPGGRTPLYIAAGTRNRDTVHGLIQAGADVTMIGGGRLDFMASKGHLIRKGTGEDIPMRTPWSYVLSARALADRSKLGIFLTHMENLYKSQGREMRFVFSRAGHRPELPPWFDFTALYEKAARGHMIDSDEFRKLRIFFNVRDICGLTPLLYAAGTKNCQLIDQLLNMGADPTLADFQEDVSRMTILSIGYPDFNYNKEHISNTYPG</sequence>
<evidence type="ECO:0000256" key="1">
    <source>
        <dbReference type="ARBA" id="ARBA00022737"/>
    </source>
</evidence>
<dbReference type="InterPro" id="IPR002110">
    <property type="entry name" value="Ankyrin_rpt"/>
</dbReference>